<organism evidence="1">
    <name type="scientific">bioreactor metagenome</name>
    <dbReference type="NCBI Taxonomy" id="1076179"/>
    <lineage>
        <taxon>unclassified sequences</taxon>
        <taxon>metagenomes</taxon>
        <taxon>ecological metagenomes</taxon>
    </lineage>
</organism>
<protein>
    <submittedName>
        <fullName evidence="1">Uncharacterized protein</fullName>
    </submittedName>
</protein>
<evidence type="ECO:0000313" key="1">
    <source>
        <dbReference type="EMBL" id="MPM73858.1"/>
    </source>
</evidence>
<gene>
    <name evidence="1" type="ORF">SDC9_120843</name>
</gene>
<reference evidence="1" key="1">
    <citation type="submission" date="2019-08" db="EMBL/GenBank/DDBJ databases">
        <authorList>
            <person name="Kucharzyk K."/>
            <person name="Murdoch R.W."/>
            <person name="Higgins S."/>
            <person name="Loffler F."/>
        </authorList>
    </citation>
    <scope>NUCLEOTIDE SEQUENCE</scope>
</reference>
<proteinExistence type="predicted"/>
<accession>A0A645CAC9</accession>
<name>A0A645CAC9_9ZZZZ</name>
<sequence>MIKSIREGAFLFFWFKIHFEIQNFKIFHKKINFLNNYINIIKIIIDNIHF</sequence>
<dbReference type="EMBL" id="VSSQ01025612">
    <property type="protein sequence ID" value="MPM73858.1"/>
    <property type="molecule type" value="Genomic_DNA"/>
</dbReference>
<comment type="caution">
    <text evidence="1">The sequence shown here is derived from an EMBL/GenBank/DDBJ whole genome shotgun (WGS) entry which is preliminary data.</text>
</comment>
<dbReference type="AlphaFoldDB" id="A0A645CAC9"/>